<dbReference type="Gene3D" id="1.10.1660.10">
    <property type="match status" value="1"/>
</dbReference>
<dbReference type="Proteomes" id="UP001501822">
    <property type="component" value="Unassembled WGS sequence"/>
</dbReference>
<dbReference type="SUPFAM" id="SSF46955">
    <property type="entry name" value="Putative DNA-binding domain"/>
    <property type="match status" value="1"/>
</dbReference>
<dbReference type="PANTHER" id="PTHR30204:SF98">
    <property type="entry name" value="HTH-TYPE TRANSCRIPTIONAL REGULATOR ADHR"/>
    <property type="match status" value="1"/>
</dbReference>
<feature type="domain" description="HTH merR-type" evidence="3">
    <location>
        <begin position="63"/>
        <end position="133"/>
    </location>
</feature>
<reference evidence="4 5" key="1">
    <citation type="journal article" date="2019" name="Int. J. Syst. Evol. Microbiol.">
        <title>The Global Catalogue of Microorganisms (GCM) 10K type strain sequencing project: providing services to taxonomists for standard genome sequencing and annotation.</title>
        <authorList>
            <consortium name="The Broad Institute Genomics Platform"/>
            <consortium name="The Broad Institute Genome Sequencing Center for Infectious Disease"/>
            <person name="Wu L."/>
            <person name="Ma J."/>
        </authorList>
    </citation>
    <scope>NUCLEOTIDE SEQUENCE [LARGE SCALE GENOMIC DNA]</scope>
    <source>
        <strain evidence="4 5">JCM 3146</strain>
    </source>
</reference>
<keyword evidence="5" id="KW-1185">Reference proteome</keyword>
<dbReference type="Pfam" id="PF13411">
    <property type="entry name" value="MerR_1"/>
    <property type="match status" value="1"/>
</dbReference>
<sequence>MNQPPTSMVTIVRSTAPAITRDSVLRARVSMATSFLTRGNEWIVTLSALWLVILSILLEGVARMRIGELSRRSGVSVPTIKFYLREGLLPPGELTSPNQAEYADTHLRRLRLIRALIELAGLPVARVKEVLESLDAGDQALHHRIGAVHRALAPSWPPAESADARAEARVRELIEKRGWMIEPDAPAIGTLAETIAVLQSLGQDDLAADLDSYADAVERLAEREVAAVASRPDADRIAESVVVGTILGERLIAALRLLAQEHISARLLGSASGDSRTE</sequence>
<feature type="transmembrane region" description="Helical" evidence="2">
    <location>
        <begin position="42"/>
        <end position="62"/>
    </location>
</feature>
<dbReference type="InterPro" id="IPR009061">
    <property type="entry name" value="DNA-bd_dom_put_sf"/>
</dbReference>
<dbReference type="InterPro" id="IPR047057">
    <property type="entry name" value="MerR_fam"/>
</dbReference>
<keyword evidence="2" id="KW-0472">Membrane</keyword>
<keyword evidence="2" id="KW-1133">Transmembrane helix</keyword>
<organism evidence="4 5">
    <name type="scientific">Actinoallomurus spadix</name>
    <dbReference type="NCBI Taxonomy" id="79912"/>
    <lineage>
        <taxon>Bacteria</taxon>
        <taxon>Bacillati</taxon>
        <taxon>Actinomycetota</taxon>
        <taxon>Actinomycetes</taxon>
        <taxon>Streptosporangiales</taxon>
        <taxon>Thermomonosporaceae</taxon>
        <taxon>Actinoallomurus</taxon>
    </lineage>
</organism>
<protein>
    <recommendedName>
        <fullName evidence="3">HTH merR-type domain-containing protein</fullName>
    </recommendedName>
</protein>
<evidence type="ECO:0000256" key="1">
    <source>
        <dbReference type="ARBA" id="ARBA00023125"/>
    </source>
</evidence>
<proteinExistence type="predicted"/>
<keyword evidence="2" id="KW-0812">Transmembrane</keyword>
<dbReference type="PANTHER" id="PTHR30204">
    <property type="entry name" value="REDOX-CYCLING DRUG-SENSING TRANSCRIPTIONAL ACTIVATOR SOXR"/>
    <property type="match status" value="1"/>
</dbReference>
<gene>
    <name evidence="4" type="ORF">GCM10010151_26060</name>
</gene>
<accession>A0ABN0WF17</accession>
<dbReference type="RefSeq" id="WP_308206078.1">
    <property type="nucleotide sequence ID" value="NZ_BAAABM010000016.1"/>
</dbReference>
<comment type="caution">
    <text evidence="4">The sequence shown here is derived from an EMBL/GenBank/DDBJ whole genome shotgun (WGS) entry which is preliminary data.</text>
</comment>
<evidence type="ECO:0000313" key="4">
    <source>
        <dbReference type="EMBL" id="GAA0335172.1"/>
    </source>
</evidence>
<dbReference type="EMBL" id="BAAABM010000016">
    <property type="protein sequence ID" value="GAA0335172.1"/>
    <property type="molecule type" value="Genomic_DNA"/>
</dbReference>
<dbReference type="InterPro" id="IPR000551">
    <property type="entry name" value="MerR-type_HTH_dom"/>
</dbReference>
<dbReference type="PROSITE" id="PS50937">
    <property type="entry name" value="HTH_MERR_2"/>
    <property type="match status" value="1"/>
</dbReference>
<dbReference type="SMART" id="SM00422">
    <property type="entry name" value="HTH_MERR"/>
    <property type="match status" value="1"/>
</dbReference>
<dbReference type="PRINTS" id="PR00040">
    <property type="entry name" value="HTHMERR"/>
</dbReference>
<evidence type="ECO:0000313" key="5">
    <source>
        <dbReference type="Proteomes" id="UP001501822"/>
    </source>
</evidence>
<evidence type="ECO:0000259" key="3">
    <source>
        <dbReference type="PROSITE" id="PS50937"/>
    </source>
</evidence>
<keyword evidence="1" id="KW-0238">DNA-binding</keyword>
<evidence type="ECO:0000256" key="2">
    <source>
        <dbReference type="SAM" id="Phobius"/>
    </source>
</evidence>
<name>A0ABN0WF17_9ACTN</name>